<keyword evidence="2" id="KW-1185">Reference proteome</keyword>
<evidence type="ECO:0000313" key="2">
    <source>
        <dbReference type="Proteomes" id="UP000827872"/>
    </source>
</evidence>
<comment type="caution">
    <text evidence="1">The sequence shown here is derived from an EMBL/GenBank/DDBJ whole genome shotgun (WGS) entry which is preliminary data.</text>
</comment>
<name>A0ACB8GB39_9SAUR</name>
<dbReference type="EMBL" id="CM037614">
    <property type="protein sequence ID" value="KAH8016719.1"/>
    <property type="molecule type" value="Genomic_DNA"/>
</dbReference>
<organism evidence="1 2">
    <name type="scientific">Sphaerodactylus townsendi</name>
    <dbReference type="NCBI Taxonomy" id="933632"/>
    <lineage>
        <taxon>Eukaryota</taxon>
        <taxon>Metazoa</taxon>
        <taxon>Chordata</taxon>
        <taxon>Craniata</taxon>
        <taxon>Vertebrata</taxon>
        <taxon>Euteleostomi</taxon>
        <taxon>Lepidosauria</taxon>
        <taxon>Squamata</taxon>
        <taxon>Bifurcata</taxon>
        <taxon>Gekkota</taxon>
        <taxon>Sphaerodactylidae</taxon>
        <taxon>Sphaerodactylus</taxon>
    </lineage>
</organism>
<protein>
    <submittedName>
        <fullName evidence="1">Uncharacterized protein</fullName>
    </submittedName>
</protein>
<sequence length="67" mass="7623">MKDTDLMINKQNVLILMNVLRLPNFVPLGAVKIQKEASSAFARQASWPMNKEQTVLVTTKFDKMNTN</sequence>
<dbReference type="Proteomes" id="UP000827872">
    <property type="component" value="Linkage Group LG01"/>
</dbReference>
<reference evidence="1" key="1">
    <citation type="submission" date="2021-08" db="EMBL/GenBank/DDBJ databases">
        <title>The first chromosome-level gecko genome reveals the dynamic sex chromosomes of Neotropical dwarf geckos (Sphaerodactylidae: Sphaerodactylus).</title>
        <authorList>
            <person name="Pinto B.J."/>
            <person name="Keating S.E."/>
            <person name="Gamble T."/>
        </authorList>
    </citation>
    <scope>NUCLEOTIDE SEQUENCE</scope>
    <source>
        <strain evidence="1">TG3544</strain>
    </source>
</reference>
<proteinExistence type="predicted"/>
<accession>A0ACB8GB39</accession>
<gene>
    <name evidence="1" type="ORF">K3G42_022127</name>
</gene>
<evidence type="ECO:0000313" key="1">
    <source>
        <dbReference type="EMBL" id="KAH8016719.1"/>
    </source>
</evidence>